<evidence type="ECO:0000313" key="2">
    <source>
        <dbReference type="Proteomes" id="UP000298138"/>
    </source>
</evidence>
<protein>
    <submittedName>
        <fullName evidence="1">Uncharacterized protein</fullName>
    </submittedName>
</protein>
<sequence length="227" mass="26429">MRHFPHPYPPLLRLSNAAAPFPDNFSPPFAHPDYSSKLLLLQPTSLLFRTGQNPPLPVPTPDWRLQDWCYHSVRKALRWWYLLRRRGVEYVVNAADKVSKLKPGENDVIVNLRLMARVLNMNAQMLDIWWPPSLDQVMAGWSDAFVEELARELEMQHCYRSQIIDTATRGERIRMAGRSFEIPIYQQRFLDIWVPPSQYATSNMWCNEYDGVDEQNDAWGPQGVTGM</sequence>
<gene>
    <name evidence="1" type="ORF">EX30DRAFT_367107</name>
</gene>
<name>A0A4S2MIQ4_9PEZI</name>
<reference evidence="1 2" key="1">
    <citation type="submission" date="2019-04" db="EMBL/GenBank/DDBJ databases">
        <title>Comparative genomics and transcriptomics to analyze fruiting body development in filamentous ascomycetes.</title>
        <authorList>
            <consortium name="DOE Joint Genome Institute"/>
            <person name="Lutkenhaus R."/>
            <person name="Traeger S."/>
            <person name="Breuer J."/>
            <person name="Kuo A."/>
            <person name="Lipzen A."/>
            <person name="Pangilinan J."/>
            <person name="Dilworth D."/>
            <person name="Sandor L."/>
            <person name="Poggeler S."/>
            <person name="Barry K."/>
            <person name="Grigoriev I.V."/>
            <person name="Nowrousian M."/>
        </authorList>
    </citation>
    <scope>NUCLEOTIDE SEQUENCE [LARGE SCALE GENOMIC DNA]</scope>
    <source>
        <strain evidence="1 2">CBS 389.68</strain>
    </source>
</reference>
<keyword evidence="2" id="KW-1185">Reference proteome</keyword>
<dbReference type="InParanoid" id="A0A4S2MIQ4"/>
<organism evidence="1 2">
    <name type="scientific">Ascodesmis nigricans</name>
    <dbReference type="NCBI Taxonomy" id="341454"/>
    <lineage>
        <taxon>Eukaryota</taxon>
        <taxon>Fungi</taxon>
        <taxon>Dikarya</taxon>
        <taxon>Ascomycota</taxon>
        <taxon>Pezizomycotina</taxon>
        <taxon>Pezizomycetes</taxon>
        <taxon>Pezizales</taxon>
        <taxon>Ascodesmidaceae</taxon>
        <taxon>Ascodesmis</taxon>
    </lineage>
</organism>
<dbReference type="Proteomes" id="UP000298138">
    <property type="component" value="Unassembled WGS sequence"/>
</dbReference>
<accession>A0A4S2MIQ4</accession>
<dbReference type="EMBL" id="ML220165">
    <property type="protein sequence ID" value="TGZ76821.1"/>
    <property type="molecule type" value="Genomic_DNA"/>
</dbReference>
<dbReference type="AlphaFoldDB" id="A0A4S2MIQ4"/>
<proteinExistence type="predicted"/>
<evidence type="ECO:0000313" key="1">
    <source>
        <dbReference type="EMBL" id="TGZ76821.1"/>
    </source>
</evidence>